<evidence type="ECO:0000256" key="6">
    <source>
        <dbReference type="ARBA" id="ARBA00022490"/>
    </source>
</evidence>
<dbReference type="Pfam" id="PF04055">
    <property type="entry name" value="Radical_SAM"/>
    <property type="match status" value="1"/>
</dbReference>
<proteinExistence type="inferred from homology"/>
<evidence type="ECO:0000256" key="5">
    <source>
        <dbReference type="ARBA" id="ARBA00022485"/>
    </source>
</evidence>
<comment type="subcellular location">
    <subcellularLocation>
        <location evidence="1 14">Cytoplasm</location>
    </subcellularLocation>
</comment>
<keyword evidence="5 14" id="KW-0004">4Fe-4S</keyword>
<dbReference type="SFLD" id="SFLDG01065">
    <property type="entry name" value="anaerobic_coproporphyrinogen-I"/>
    <property type="match status" value="1"/>
</dbReference>
<dbReference type="SFLD" id="SFLDS00029">
    <property type="entry name" value="Radical_SAM"/>
    <property type="match status" value="1"/>
</dbReference>
<evidence type="ECO:0000256" key="3">
    <source>
        <dbReference type="ARBA" id="ARBA00005493"/>
    </source>
</evidence>
<dbReference type="InterPro" id="IPR034505">
    <property type="entry name" value="Coproporphyrinogen-III_oxidase"/>
</dbReference>
<evidence type="ECO:0000256" key="13">
    <source>
        <dbReference type="ARBA" id="ARBA00048321"/>
    </source>
</evidence>
<evidence type="ECO:0000256" key="10">
    <source>
        <dbReference type="ARBA" id="ARBA00023004"/>
    </source>
</evidence>
<dbReference type="EC" id="1.3.98.3" evidence="14"/>
<evidence type="ECO:0000256" key="14">
    <source>
        <dbReference type="PIRNR" id="PIRNR000167"/>
    </source>
</evidence>
<evidence type="ECO:0000256" key="11">
    <source>
        <dbReference type="ARBA" id="ARBA00023014"/>
    </source>
</evidence>
<evidence type="ECO:0000256" key="1">
    <source>
        <dbReference type="ARBA" id="ARBA00004496"/>
    </source>
</evidence>
<dbReference type="Proteomes" id="UP001138540">
    <property type="component" value="Unassembled WGS sequence"/>
</dbReference>
<comment type="caution">
    <text evidence="16">The sequence shown here is derived from an EMBL/GenBank/DDBJ whole genome shotgun (WGS) entry which is preliminary data.</text>
</comment>
<dbReference type="Gene3D" id="1.10.10.920">
    <property type="match status" value="1"/>
</dbReference>
<gene>
    <name evidence="16" type="ORF">HNP60_003882</name>
</gene>
<keyword evidence="12 14" id="KW-0627">Porphyrin biosynthesis</keyword>
<comment type="cofactor">
    <cofactor evidence="14">
        <name>[4Fe-4S] cluster</name>
        <dbReference type="ChEBI" id="CHEBI:49883"/>
    </cofactor>
    <text evidence="14">Binds 1 [4Fe-4S] cluster. The cluster is coordinated with 3 cysteines and an exchangeable S-adenosyl-L-methionine.</text>
</comment>
<dbReference type="PANTHER" id="PTHR13932:SF6">
    <property type="entry name" value="OXYGEN-INDEPENDENT COPROPORPHYRINOGEN III OXIDASE"/>
    <property type="match status" value="1"/>
</dbReference>
<dbReference type="InterPro" id="IPR058240">
    <property type="entry name" value="rSAM_sf"/>
</dbReference>
<comment type="catalytic activity">
    <reaction evidence="13 14">
        <text>coproporphyrinogen III + 2 S-adenosyl-L-methionine = protoporphyrinogen IX + 2 5'-deoxyadenosine + 2 L-methionine + 2 CO2</text>
        <dbReference type="Rhea" id="RHEA:15425"/>
        <dbReference type="ChEBI" id="CHEBI:16526"/>
        <dbReference type="ChEBI" id="CHEBI:17319"/>
        <dbReference type="ChEBI" id="CHEBI:57307"/>
        <dbReference type="ChEBI" id="CHEBI:57309"/>
        <dbReference type="ChEBI" id="CHEBI:57844"/>
        <dbReference type="ChEBI" id="CHEBI:59789"/>
        <dbReference type="EC" id="1.3.98.3"/>
    </reaction>
</comment>
<evidence type="ECO:0000256" key="8">
    <source>
        <dbReference type="ARBA" id="ARBA00022723"/>
    </source>
</evidence>
<dbReference type="InterPro" id="IPR007197">
    <property type="entry name" value="rSAM"/>
</dbReference>
<comment type="subunit">
    <text evidence="4">Monomer.</text>
</comment>
<evidence type="ECO:0000256" key="7">
    <source>
        <dbReference type="ARBA" id="ARBA00022691"/>
    </source>
</evidence>
<protein>
    <recommendedName>
        <fullName evidence="14">Coproporphyrinogen-III oxidase</fullName>
        <ecNumber evidence="14">1.3.98.3</ecNumber>
    </recommendedName>
</protein>
<sequence length="440" mass="47741">MWSCHPDLLARPVPRYTSYPTAAEFSAAVGSAQQEAALARIAPDEPVSLYAHIPFCEEICWYCGCNTGRANRAQRLTAYLDALCAEVETVAGRLGGRGQVGRIAFGGGSPNALTPDQFMRLLGAMRRAFDAEGADISIELDPRTTSADWFAVLGRAGVTRASLGVQTFDTAIQEAIGRVQPREMIVETVAALRAQGVSSINFDLMYGLPGQDRALLSATLDETLALAPERIALFGYAHVPHLLPRQRRIRADNLPDQPERFAMAALGHDRLVAAGYVAVGFDHFALPHDPLALASREGRVRRNFQGFTDDQARVLIGLGATAISEFPDLLVQNEKNSGRYRMGALAGLLTGERGVARDREDQRRAAIIADLLCGRAANVGAFLGDATIGQGLAPFLERGLASLEGEQLRITEEGRPYGRVIAVLFDRWRTQQPQRFSTAI</sequence>
<dbReference type="InterPro" id="IPR013785">
    <property type="entry name" value="Aldolase_TIM"/>
</dbReference>
<keyword evidence="17" id="KW-1185">Reference proteome</keyword>
<dbReference type="EMBL" id="JACHKA010000001">
    <property type="protein sequence ID" value="MBB5987908.1"/>
    <property type="molecule type" value="Genomic_DNA"/>
</dbReference>
<dbReference type="Gene3D" id="3.20.20.70">
    <property type="entry name" value="Aldolase class I"/>
    <property type="match status" value="1"/>
</dbReference>
<dbReference type="SMART" id="SM00729">
    <property type="entry name" value="Elp3"/>
    <property type="match status" value="1"/>
</dbReference>
<dbReference type="PROSITE" id="PS51918">
    <property type="entry name" value="RADICAL_SAM"/>
    <property type="match status" value="1"/>
</dbReference>
<keyword evidence="10 14" id="KW-0408">Iron</keyword>
<dbReference type="InterPro" id="IPR004558">
    <property type="entry name" value="Coprogen_oxidase_HemN"/>
</dbReference>
<accession>A0ABR6NN46</accession>
<keyword evidence="11 14" id="KW-0411">Iron-sulfur</keyword>
<keyword evidence="9 14" id="KW-0560">Oxidoreductase</keyword>
<comment type="similarity">
    <text evidence="3 14">Belongs to the anaerobic coproporphyrinogen-III oxidase family.</text>
</comment>
<dbReference type="PIRSF" id="PIRSF000167">
    <property type="entry name" value="HemN"/>
    <property type="match status" value="1"/>
</dbReference>
<organism evidence="16 17">
    <name type="scientific">Sphingobium lignivorans</name>
    <dbReference type="NCBI Taxonomy" id="2735886"/>
    <lineage>
        <taxon>Bacteria</taxon>
        <taxon>Pseudomonadati</taxon>
        <taxon>Pseudomonadota</taxon>
        <taxon>Alphaproteobacteria</taxon>
        <taxon>Sphingomonadales</taxon>
        <taxon>Sphingomonadaceae</taxon>
        <taxon>Sphingobium</taxon>
    </lineage>
</organism>
<evidence type="ECO:0000256" key="4">
    <source>
        <dbReference type="ARBA" id="ARBA00011245"/>
    </source>
</evidence>
<keyword evidence="7 14" id="KW-0949">S-adenosyl-L-methionine</keyword>
<evidence type="ECO:0000313" key="17">
    <source>
        <dbReference type="Proteomes" id="UP001138540"/>
    </source>
</evidence>
<evidence type="ECO:0000256" key="9">
    <source>
        <dbReference type="ARBA" id="ARBA00023002"/>
    </source>
</evidence>
<evidence type="ECO:0000256" key="12">
    <source>
        <dbReference type="ARBA" id="ARBA00023244"/>
    </source>
</evidence>
<keyword evidence="8 14" id="KW-0479">Metal-binding</keyword>
<comment type="pathway">
    <text evidence="2 14">Porphyrin-containing compound metabolism; protoporphyrin-IX biosynthesis; protoporphyrinogen-IX from coproporphyrinogen-III (AdoMet route): step 1/1.</text>
</comment>
<feature type="domain" description="Radical SAM core" evidence="15">
    <location>
        <begin position="41"/>
        <end position="282"/>
    </location>
</feature>
<keyword evidence="6 14" id="KW-0963">Cytoplasm</keyword>
<dbReference type="RefSeq" id="WP_184156608.1">
    <property type="nucleotide sequence ID" value="NZ_JACHKA010000001.1"/>
</dbReference>
<evidence type="ECO:0000256" key="2">
    <source>
        <dbReference type="ARBA" id="ARBA00004785"/>
    </source>
</evidence>
<dbReference type="NCBIfam" id="TIGR00538">
    <property type="entry name" value="hemN"/>
    <property type="match status" value="1"/>
</dbReference>
<dbReference type="PANTHER" id="PTHR13932">
    <property type="entry name" value="COPROPORPHYRINIGEN III OXIDASE"/>
    <property type="match status" value="1"/>
</dbReference>
<reference evidence="16 17" key="1">
    <citation type="submission" date="2020-08" db="EMBL/GenBank/DDBJ databases">
        <title>Exploring microbial biodiversity for novel pathways involved in the catabolism of aromatic compounds derived from lignin.</title>
        <authorList>
            <person name="Elkins J."/>
        </authorList>
    </citation>
    <scope>NUCLEOTIDE SEQUENCE [LARGE SCALE GENOMIC DNA]</scope>
    <source>
        <strain evidence="16 17">B1D3A</strain>
    </source>
</reference>
<evidence type="ECO:0000259" key="15">
    <source>
        <dbReference type="PROSITE" id="PS51918"/>
    </source>
</evidence>
<evidence type="ECO:0000313" key="16">
    <source>
        <dbReference type="EMBL" id="MBB5987908.1"/>
    </source>
</evidence>
<name>A0ABR6NN46_9SPHN</name>
<dbReference type="InterPro" id="IPR006638">
    <property type="entry name" value="Elp3/MiaA/NifB-like_rSAM"/>
</dbReference>
<dbReference type="CDD" id="cd01335">
    <property type="entry name" value="Radical_SAM"/>
    <property type="match status" value="1"/>
</dbReference>
<dbReference type="GO" id="GO:0051989">
    <property type="term" value="F:coproporphyrinogen dehydrogenase activity"/>
    <property type="evidence" value="ECO:0007669"/>
    <property type="project" value="UniProtKB-EC"/>
</dbReference>
<dbReference type="SUPFAM" id="SSF102114">
    <property type="entry name" value="Radical SAM enzymes"/>
    <property type="match status" value="1"/>
</dbReference>